<dbReference type="InterPro" id="IPR052043">
    <property type="entry name" value="PolySaccharide_Degr_Enz"/>
</dbReference>
<dbReference type="Gene3D" id="1.50.10.10">
    <property type="match status" value="1"/>
</dbReference>
<protein>
    <submittedName>
        <fullName evidence="2">Glycoside hydrolase family 88 protein</fullName>
    </submittedName>
</protein>
<dbReference type="EMBL" id="JAEHFY010000011">
    <property type="protein sequence ID" value="MBK0383089.1"/>
    <property type="molecule type" value="Genomic_DNA"/>
</dbReference>
<dbReference type="PANTHER" id="PTHR33886:SF8">
    <property type="entry name" value="UNSATURATED RHAMNOGALACTURONAN HYDROLASE (EUROFUNG)"/>
    <property type="match status" value="1"/>
</dbReference>
<proteinExistence type="predicted"/>
<dbReference type="InterPro" id="IPR029062">
    <property type="entry name" value="Class_I_gatase-like"/>
</dbReference>
<sequence>MVVSSCASKKSIINQNSHLSLSEDMAKTVMTKWADSLLMEEGKPVKWAYDQGVVLEGIANIWKRTGQDKYFTYIQKSMDFFVKNDGSINRYKLSDYNIDNIKNGRSLLFLYNVTGKDKYYKAASLLRKQLQEQPRTKEGGFWHKKAYPYQMWLDGLYMGEPFYAQYAKDFHQNAAFDDIANQFIYMEKHARDPKTGLLYHGWDESKEQTWANKETGNSPNFWGRAMGWYGMALVDVLENFPSDNPKRQELLAILNRFADAATKVQDKKSGLWYEVLDQPNGKGNYLEASASNMFVYALAKGVRLGYLPAKYEAVAKKGYVGIQKQFLVRDAQGLLHLNGTVSVAGLGGKPYRDGSYEYYLSEKVVQDDPKGVGAFLLASNEMELRNIPQVGQNKTVLLDNYFNNETRKDITGKPESFHYLWNEWDNNGFGILGESIRNMGAKTETLKEGPTASNLSNASVYIIVDPDTKKETANPNYMMAPYIHNIVEWVKQGGVLLLMANDSSNCELPHFNDLARQFGIRFKDELKNAVIGSQFDMGMIKIPEGNNVFPSGPQTYLKEISTLAIKTPAKAIVENKGDVIMASAKIGKGTVFAVGDPWLYNEYTDGRKLPSTFQNLKAGKELMYWLLKQAPNK</sequence>
<dbReference type="InterPro" id="IPR010905">
    <property type="entry name" value="Glyco_hydro_88"/>
</dbReference>
<dbReference type="InterPro" id="IPR008928">
    <property type="entry name" value="6-hairpin_glycosidase_sf"/>
</dbReference>
<keyword evidence="3" id="KW-1185">Reference proteome</keyword>
<dbReference type="GO" id="GO:0016787">
    <property type="term" value="F:hydrolase activity"/>
    <property type="evidence" value="ECO:0007669"/>
    <property type="project" value="UniProtKB-KW"/>
</dbReference>
<evidence type="ECO:0000313" key="3">
    <source>
        <dbReference type="Proteomes" id="UP000660024"/>
    </source>
</evidence>
<evidence type="ECO:0000256" key="1">
    <source>
        <dbReference type="ARBA" id="ARBA00022801"/>
    </source>
</evidence>
<name>A0ABS1BJP6_9SPHI</name>
<dbReference type="Proteomes" id="UP000660024">
    <property type="component" value="Unassembled WGS sequence"/>
</dbReference>
<keyword evidence="1 2" id="KW-0378">Hydrolase</keyword>
<organism evidence="2 3">
    <name type="scientific">Pedobacter segetis</name>
    <dbReference type="NCBI Taxonomy" id="2793069"/>
    <lineage>
        <taxon>Bacteria</taxon>
        <taxon>Pseudomonadati</taxon>
        <taxon>Bacteroidota</taxon>
        <taxon>Sphingobacteriia</taxon>
        <taxon>Sphingobacteriales</taxon>
        <taxon>Sphingobacteriaceae</taxon>
        <taxon>Pedobacter</taxon>
    </lineage>
</organism>
<dbReference type="Gene3D" id="3.40.50.880">
    <property type="match status" value="1"/>
</dbReference>
<dbReference type="SUPFAM" id="SSF52317">
    <property type="entry name" value="Class I glutamine amidotransferase-like"/>
    <property type="match status" value="1"/>
</dbReference>
<dbReference type="InterPro" id="IPR012341">
    <property type="entry name" value="6hp_glycosidase-like_sf"/>
</dbReference>
<dbReference type="SUPFAM" id="SSF48208">
    <property type="entry name" value="Six-hairpin glycosidases"/>
    <property type="match status" value="1"/>
</dbReference>
<reference evidence="2 3" key="1">
    <citation type="submission" date="2020-12" db="EMBL/GenBank/DDBJ databases">
        <title>Bacterial novel species Pedobacter sp. SD-b isolated from soil.</title>
        <authorList>
            <person name="Jung H.-Y."/>
        </authorList>
    </citation>
    <scope>NUCLEOTIDE SEQUENCE [LARGE SCALE GENOMIC DNA]</scope>
    <source>
        <strain evidence="2 3">SD-b</strain>
    </source>
</reference>
<evidence type="ECO:0000313" key="2">
    <source>
        <dbReference type="EMBL" id="MBK0383089.1"/>
    </source>
</evidence>
<dbReference type="PANTHER" id="PTHR33886">
    <property type="entry name" value="UNSATURATED RHAMNOGALACTURONAN HYDROLASE (EUROFUNG)"/>
    <property type="match status" value="1"/>
</dbReference>
<gene>
    <name evidence="2" type="ORF">I5M32_08970</name>
</gene>
<accession>A0ABS1BJP6</accession>
<dbReference type="Pfam" id="PF07470">
    <property type="entry name" value="Glyco_hydro_88"/>
    <property type="match status" value="1"/>
</dbReference>
<comment type="caution">
    <text evidence="2">The sequence shown here is derived from an EMBL/GenBank/DDBJ whole genome shotgun (WGS) entry which is preliminary data.</text>
</comment>